<sequence>SYRSSTPLQCRGYLRCGMASVKLALSLIIFPIDLLALHGGSGGPEHLGPISPICRPNRGTLA</sequence>
<dbReference type="EMBL" id="BKCJ011878049">
    <property type="protein sequence ID" value="GFD60470.1"/>
    <property type="molecule type" value="Genomic_DNA"/>
</dbReference>
<feature type="non-terminal residue" evidence="2">
    <location>
        <position position="1"/>
    </location>
</feature>
<accession>A0A699XQB4</accession>
<evidence type="ECO:0000256" key="1">
    <source>
        <dbReference type="SAM" id="Phobius"/>
    </source>
</evidence>
<comment type="caution">
    <text evidence="2">The sequence shown here is derived from an EMBL/GenBank/DDBJ whole genome shotgun (WGS) entry which is preliminary data.</text>
</comment>
<organism evidence="2">
    <name type="scientific">Tanacetum cinerariifolium</name>
    <name type="common">Dalmatian daisy</name>
    <name type="synonym">Chrysanthemum cinerariifolium</name>
    <dbReference type="NCBI Taxonomy" id="118510"/>
    <lineage>
        <taxon>Eukaryota</taxon>
        <taxon>Viridiplantae</taxon>
        <taxon>Streptophyta</taxon>
        <taxon>Embryophyta</taxon>
        <taxon>Tracheophyta</taxon>
        <taxon>Spermatophyta</taxon>
        <taxon>Magnoliopsida</taxon>
        <taxon>eudicotyledons</taxon>
        <taxon>Gunneridae</taxon>
        <taxon>Pentapetalae</taxon>
        <taxon>asterids</taxon>
        <taxon>campanulids</taxon>
        <taxon>Asterales</taxon>
        <taxon>Asteraceae</taxon>
        <taxon>Asteroideae</taxon>
        <taxon>Anthemideae</taxon>
        <taxon>Anthemidinae</taxon>
        <taxon>Tanacetum</taxon>
    </lineage>
</organism>
<evidence type="ECO:0000313" key="2">
    <source>
        <dbReference type="EMBL" id="GFD60470.1"/>
    </source>
</evidence>
<keyword evidence="1" id="KW-0472">Membrane</keyword>
<feature type="transmembrane region" description="Helical" evidence="1">
    <location>
        <begin position="12"/>
        <end position="32"/>
    </location>
</feature>
<keyword evidence="1" id="KW-0812">Transmembrane</keyword>
<dbReference type="AlphaFoldDB" id="A0A699XQB4"/>
<name>A0A699XQB4_TANCI</name>
<protein>
    <submittedName>
        <fullName evidence="2">Uncharacterized protein</fullName>
    </submittedName>
</protein>
<reference evidence="2" key="1">
    <citation type="journal article" date="2019" name="Sci. Rep.">
        <title>Draft genome of Tanacetum cinerariifolium, the natural source of mosquito coil.</title>
        <authorList>
            <person name="Yamashiro T."/>
            <person name="Shiraishi A."/>
            <person name="Satake H."/>
            <person name="Nakayama K."/>
        </authorList>
    </citation>
    <scope>NUCLEOTIDE SEQUENCE</scope>
</reference>
<keyword evidence="1" id="KW-1133">Transmembrane helix</keyword>
<gene>
    <name evidence="2" type="ORF">Tci_932439</name>
</gene>
<proteinExistence type="predicted"/>
<feature type="non-terminal residue" evidence="2">
    <location>
        <position position="62"/>
    </location>
</feature>